<evidence type="ECO:0000256" key="6">
    <source>
        <dbReference type="ARBA" id="ARBA00022475"/>
    </source>
</evidence>
<dbReference type="SMART" id="SM00369">
    <property type="entry name" value="LRR_TYP"/>
    <property type="match status" value="12"/>
</dbReference>
<keyword evidence="19" id="KW-0675">Receptor</keyword>
<name>A0A922E611_CARIL</name>
<evidence type="ECO:0000256" key="21">
    <source>
        <dbReference type="ARBA" id="ARBA00047899"/>
    </source>
</evidence>
<evidence type="ECO:0000256" key="12">
    <source>
        <dbReference type="ARBA" id="ARBA00022729"/>
    </source>
</evidence>
<keyword evidence="10" id="KW-0808">Transferase</keyword>
<evidence type="ECO:0000256" key="3">
    <source>
        <dbReference type="ARBA" id="ARBA00008684"/>
    </source>
</evidence>
<evidence type="ECO:0000256" key="20">
    <source>
        <dbReference type="ARBA" id="ARBA00023180"/>
    </source>
</evidence>
<dbReference type="InterPro" id="IPR051809">
    <property type="entry name" value="Plant_receptor-like_S/T_kinase"/>
</dbReference>
<reference evidence="27" key="1">
    <citation type="submission" date="2021-01" db="EMBL/GenBank/DDBJ databases">
        <authorList>
            <person name="Lovell J.T."/>
            <person name="Bentley N."/>
            <person name="Bhattarai G."/>
            <person name="Jenkins J.W."/>
            <person name="Sreedasyam A."/>
            <person name="Alarcon Y."/>
            <person name="Bock C."/>
            <person name="Boston L."/>
            <person name="Carlson J."/>
            <person name="Cervantes K."/>
            <person name="Clermont K."/>
            <person name="Krom N."/>
            <person name="Kubenka K."/>
            <person name="Mamidi S."/>
            <person name="Mattison C."/>
            <person name="Monteros M."/>
            <person name="Pisani C."/>
            <person name="Plott C."/>
            <person name="Rajasekar S."/>
            <person name="Rhein H.S."/>
            <person name="Rohla C."/>
            <person name="Song M."/>
            <person name="Hilaire R.S."/>
            <person name="Shu S."/>
            <person name="Wells L."/>
            <person name="Wang X."/>
            <person name="Webber J."/>
            <person name="Heerema R.J."/>
            <person name="Klein P."/>
            <person name="Conner P."/>
            <person name="Grauke L."/>
            <person name="Grimwood J."/>
            <person name="Schmutz J."/>
            <person name="Randall J.J."/>
        </authorList>
    </citation>
    <scope>NUCLEOTIDE SEQUENCE</scope>
    <source>
        <tissue evidence="27">Leaf</tissue>
    </source>
</reference>
<dbReference type="PROSITE" id="PS00107">
    <property type="entry name" value="PROTEIN_KINASE_ATP"/>
    <property type="match status" value="1"/>
</dbReference>
<evidence type="ECO:0000259" key="26">
    <source>
        <dbReference type="PROSITE" id="PS50011"/>
    </source>
</evidence>
<keyword evidence="16 23" id="KW-0067">ATP-binding</keyword>
<keyword evidence="12 25" id="KW-0732">Signal</keyword>
<evidence type="ECO:0000256" key="11">
    <source>
        <dbReference type="ARBA" id="ARBA00022692"/>
    </source>
</evidence>
<comment type="caution">
    <text evidence="27">The sequence shown here is derived from an EMBL/GenBank/DDBJ whole genome shotgun (WGS) entry which is preliminary data.</text>
</comment>
<evidence type="ECO:0000256" key="15">
    <source>
        <dbReference type="ARBA" id="ARBA00022777"/>
    </source>
</evidence>
<comment type="similarity">
    <text evidence="3">Belongs to the protein kinase superfamily. Ser/Thr protein kinase family.</text>
</comment>
<comment type="subcellular location">
    <subcellularLocation>
        <location evidence="1">Cell membrane</location>
        <topology evidence="1">Single-pass membrane protein</topology>
    </subcellularLocation>
    <subcellularLocation>
        <location evidence="2">Membrane</location>
        <topology evidence="2">Single-pass type I membrane protein</topology>
    </subcellularLocation>
</comment>
<evidence type="ECO:0000256" key="19">
    <source>
        <dbReference type="ARBA" id="ARBA00023170"/>
    </source>
</evidence>
<proteinExistence type="inferred from homology"/>
<dbReference type="GO" id="GO:0005886">
    <property type="term" value="C:plasma membrane"/>
    <property type="evidence" value="ECO:0007669"/>
    <property type="project" value="UniProtKB-SubCell"/>
</dbReference>
<evidence type="ECO:0000256" key="18">
    <source>
        <dbReference type="ARBA" id="ARBA00023136"/>
    </source>
</evidence>
<dbReference type="EMBL" id="CM031833">
    <property type="protein sequence ID" value="KAG6696152.1"/>
    <property type="molecule type" value="Genomic_DNA"/>
</dbReference>
<evidence type="ECO:0000256" key="14">
    <source>
        <dbReference type="ARBA" id="ARBA00022741"/>
    </source>
</evidence>
<feature type="domain" description="Protein kinase" evidence="26">
    <location>
        <begin position="805"/>
        <end position="1086"/>
    </location>
</feature>
<feature type="binding site" evidence="23">
    <location>
        <position position="833"/>
    </location>
    <ligand>
        <name>ATP</name>
        <dbReference type="ChEBI" id="CHEBI:30616"/>
    </ligand>
</feature>
<comment type="catalytic activity">
    <reaction evidence="21">
        <text>L-threonyl-[protein] + ATP = O-phospho-L-threonyl-[protein] + ADP + H(+)</text>
        <dbReference type="Rhea" id="RHEA:46608"/>
        <dbReference type="Rhea" id="RHEA-COMP:11060"/>
        <dbReference type="Rhea" id="RHEA-COMP:11605"/>
        <dbReference type="ChEBI" id="CHEBI:15378"/>
        <dbReference type="ChEBI" id="CHEBI:30013"/>
        <dbReference type="ChEBI" id="CHEBI:30616"/>
        <dbReference type="ChEBI" id="CHEBI:61977"/>
        <dbReference type="ChEBI" id="CHEBI:456216"/>
        <dbReference type="EC" id="2.7.11.1"/>
    </reaction>
</comment>
<dbReference type="InterPro" id="IPR003591">
    <property type="entry name" value="Leu-rich_rpt_typical-subtyp"/>
</dbReference>
<dbReference type="InterPro" id="IPR013210">
    <property type="entry name" value="LRR_N_plant-typ"/>
</dbReference>
<keyword evidence="6" id="KW-1003">Cell membrane</keyword>
<evidence type="ECO:0000256" key="10">
    <source>
        <dbReference type="ARBA" id="ARBA00022679"/>
    </source>
</evidence>
<evidence type="ECO:0000313" key="27">
    <source>
        <dbReference type="EMBL" id="KAG6696152.1"/>
    </source>
</evidence>
<evidence type="ECO:0000256" key="8">
    <source>
        <dbReference type="ARBA" id="ARBA00022553"/>
    </source>
</evidence>
<evidence type="ECO:0000256" key="5">
    <source>
        <dbReference type="ARBA" id="ARBA00012513"/>
    </source>
</evidence>
<dbReference type="Pfam" id="PF00069">
    <property type="entry name" value="Pkinase"/>
    <property type="match status" value="1"/>
</dbReference>
<evidence type="ECO:0000256" key="2">
    <source>
        <dbReference type="ARBA" id="ARBA00004479"/>
    </source>
</evidence>
<dbReference type="GO" id="GO:0005524">
    <property type="term" value="F:ATP binding"/>
    <property type="evidence" value="ECO:0007669"/>
    <property type="project" value="UniProtKB-UniRule"/>
</dbReference>
<dbReference type="SMART" id="SM00220">
    <property type="entry name" value="S_TKc"/>
    <property type="match status" value="1"/>
</dbReference>
<dbReference type="FunFam" id="3.80.10.10:FF:000275">
    <property type="entry name" value="Leucine-rich repeat receptor-like protein kinase"/>
    <property type="match status" value="1"/>
</dbReference>
<protein>
    <recommendedName>
        <fullName evidence="5">non-specific serine/threonine protein kinase</fullName>
        <ecNumber evidence="5">2.7.11.1</ecNumber>
    </recommendedName>
</protein>
<evidence type="ECO:0000256" key="22">
    <source>
        <dbReference type="ARBA" id="ARBA00048679"/>
    </source>
</evidence>
<dbReference type="InterPro" id="IPR008271">
    <property type="entry name" value="Ser/Thr_kinase_AS"/>
</dbReference>
<accession>A0A922E611</accession>
<dbReference type="GO" id="GO:0004674">
    <property type="term" value="F:protein serine/threonine kinase activity"/>
    <property type="evidence" value="ECO:0007669"/>
    <property type="project" value="UniProtKB-KW"/>
</dbReference>
<feature type="chain" id="PRO_5037940428" description="non-specific serine/threonine protein kinase" evidence="25">
    <location>
        <begin position="18"/>
        <end position="1092"/>
    </location>
</feature>
<dbReference type="InterPro" id="IPR001611">
    <property type="entry name" value="Leu-rich_rpt"/>
</dbReference>
<dbReference type="FunFam" id="1.10.510.10:FF:000358">
    <property type="entry name" value="Putative leucine-rich repeat receptor-like serine/threonine-protein kinase"/>
    <property type="match status" value="1"/>
</dbReference>
<evidence type="ECO:0000313" key="28">
    <source>
        <dbReference type="Proteomes" id="UP000811246"/>
    </source>
</evidence>
<organism evidence="27 28">
    <name type="scientific">Carya illinoinensis</name>
    <name type="common">Pecan</name>
    <dbReference type="NCBI Taxonomy" id="32201"/>
    <lineage>
        <taxon>Eukaryota</taxon>
        <taxon>Viridiplantae</taxon>
        <taxon>Streptophyta</taxon>
        <taxon>Embryophyta</taxon>
        <taxon>Tracheophyta</taxon>
        <taxon>Spermatophyta</taxon>
        <taxon>Magnoliopsida</taxon>
        <taxon>eudicotyledons</taxon>
        <taxon>Gunneridae</taxon>
        <taxon>Pentapetalae</taxon>
        <taxon>rosids</taxon>
        <taxon>fabids</taxon>
        <taxon>Fagales</taxon>
        <taxon>Juglandaceae</taxon>
        <taxon>Carya</taxon>
    </lineage>
</organism>
<keyword evidence="11 24" id="KW-0812">Transmembrane</keyword>
<dbReference type="InterPro" id="IPR000719">
    <property type="entry name" value="Prot_kinase_dom"/>
</dbReference>
<dbReference type="Proteomes" id="UP000811246">
    <property type="component" value="Chromosome 9"/>
</dbReference>
<evidence type="ECO:0000256" key="9">
    <source>
        <dbReference type="ARBA" id="ARBA00022614"/>
    </source>
</evidence>
<dbReference type="PANTHER" id="PTHR27008:SF585">
    <property type="entry name" value="PROTEIN KINASE DOMAIN-CONTAINING PROTEIN"/>
    <property type="match status" value="1"/>
</dbReference>
<keyword evidence="14 23" id="KW-0547">Nucleotide-binding</keyword>
<evidence type="ECO:0000256" key="7">
    <source>
        <dbReference type="ARBA" id="ARBA00022527"/>
    </source>
</evidence>
<evidence type="ECO:0000256" key="13">
    <source>
        <dbReference type="ARBA" id="ARBA00022737"/>
    </source>
</evidence>
<dbReference type="AlphaFoldDB" id="A0A922E611"/>
<evidence type="ECO:0000256" key="25">
    <source>
        <dbReference type="SAM" id="SignalP"/>
    </source>
</evidence>
<dbReference type="InterPro" id="IPR017441">
    <property type="entry name" value="Protein_kinase_ATP_BS"/>
</dbReference>
<dbReference type="EC" id="2.7.11.1" evidence="5"/>
<dbReference type="Pfam" id="PF00560">
    <property type="entry name" value="LRR_1"/>
    <property type="match status" value="2"/>
</dbReference>
<gene>
    <name evidence="27" type="ORF">I3842_09G133200</name>
</gene>
<evidence type="ECO:0000256" key="24">
    <source>
        <dbReference type="SAM" id="Phobius"/>
    </source>
</evidence>
<keyword evidence="15" id="KW-0418">Kinase</keyword>
<dbReference type="FunFam" id="3.30.200.20:FF:000661">
    <property type="entry name" value="Serine-threonine protein kinase plant-type"/>
    <property type="match status" value="1"/>
</dbReference>
<keyword evidence="18 24" id="KW-0472">Membrane</keyword>
<keyword evidence="20" id="KW-0325">Glycoprotein</keyword>
<dbReference type="PANTHER" id="PTHR27008">
    <property type="entry name" value="OS04G0122200 PROTEIN"/>
    <property type="match status" value="1"/>
</dbReference>
<evidence type="ECO:0000256" key="4">
    <source>
        <dbReference type="ARBA" id="ARBA00009592"/>
    </source>
</evidence>
<dbReference type="FunFam" id="3.80.10.10:FF:000095">
    <property type="entry name" value="LRR receptor-like serine/threonine-protein kinase GSO1"/>
    <property type="match status" value="2"/>
</dbReference>
<evidence type="ECO:0000256" key="1">
    <source>
        <dbReference type="ARBA" id="ARBA00004162"/>
    </source>
</evidence>
<keyword evidence="7" id="KW-0723">Serine/threonine-protein kinase</keyword>
<keyword evidence="8" id="KW-0597">Phosphoprotein</keyword>
<evidence type="ECO:0000256" key="16">
    <source>
        <dbReference type="ARBA" id="ARBA00022840"/>
    </source>
</evidence>
<keyword evidence="13" id="KW-0677">Repeat</keyword>
<feature type="signal peptide" evidence="25">
    <location>
        <begin position="1"/>
        <end position="17"/>
    </location>
</feature>
<keyword evidence="9" id="KW-0433">Leucine-rich repeat</keyword>
<keyword evidence="17 24" id="KW-1133">Transmembrane helix</keyword>
<dbReference type="Pfam" id="PF08263">
    <property type="entry name" value="LRRNT_2"/>
    <property type="match status" value="1"/>
</dbReference>
<comment type="similarity">
    <text evidence="4">Belongs to the RLP family.</text>
</comment>
<feature type="transmembrane region" description="Helical" evidence="24">
    <location>
        <begin position="749"/>
        <end position="770"/>
    </location>
</feature>
<dbReference type="PROSITE" id="PS50011">
    <property type="entry name" value="PROTEIN_KINASE_DOM"/>
    <property type="match status" value="1"/>
</dbReference>
<dbReference type="PROSITE" id="PS51450">
    <property type="entry name" value="LRR"/>
    <property type="match status" value="1"/>
</dbReference>
<evidence type="ECO:0000256" key="17">
    <source>
        <dbReference type="ARBA" id="ARBA00022989"/>
    </source>
</evidence>
<comment type="catalytic activity">
    <reaction evidence="22">
        <text>L-seryl-[protein] + ATP = O-phospho-L-seryl-[protein] + ADP + H(+)</text>
        <dbReference type="Rhea" id="RHEA:17989"/>
        <dbReference type="Rhea" id="RHEA-COMP:9863"/>
        <dbReference type="Rhea" id="RHEA-COMP:11604"/>
        <dbReference type="ChEBI" id="CHEBI:15378"/>
        <dbReference type="ChEBI" id="CHEBI:29999"/>
        <dbReference type="ChEBI" id="CHEBI:30616"/>
        <dbReference type="ChEBI" id="CHEBI:83421"/>
        <dbReference type="ChEBI" id="CHEBI:456216"/>
        <dbReference type="EC" id="2.7.11.1"/>
    </reaction>
</comment>
<sequence length="1092" mass="120512">MDRVILLLCVILLLARCYNMAILVDATIPNIATDQSALLTLKFGISHPDPDHNILASNWSTNTSVCNWIGVTCGSRHHRVIALNLSYMGLEGTIPPQIGNLSFLVSLRLRNNSFHGSVPNELSRLYRLKNLNFGFNNFNGEIPSSLGLLSKLQNLFLFGNRFTGAIPQSLSNLSSLENISFAFNGFSSYIPSSLFNISTLRAIDLGYNKLSGPMPSFLFDMPSLQSIDLFSNELSGRLPKDTFNHLPNLQWLQLAHNRFYGGLPSTLFSCKQLQYFSVWSNHFTGRVPPAIGNLTMLKKLYLIENDFAGTIPNEIGHLQNLEKLNIGENHFSGAIPFEIFNISTLQFIGMTLNNLSGPLPSNLGIFLPNLQQLLLGGNELNGTIPSSISNASQLTHLELSQNSFSGFIPNTIGNLARLQSLKLSANNLTMSSPEMNSLFSSLSNCKYLEMLSFAKNPLNAILPNSIGNLSTSLQNIFLGGCNLKGSILQDIGNLSSLTNLDLEYNELVGLIPTAWEKLGMLQGLYLDNNRLQGPIPSNLCHLKSLFKLYLGGNELVGQIPGCINNLALLRYLYLGSNKLTSMVPLSLWSMTDMLEVDLSLNSLSGPLSLELGNLKVLRLLDLSNNRLSGDIPMTIGSLKDLCFLSLRGNQLEGSIPKSIGDLVSLEHLDVSGNNLSGEIPKSLEALIYLKYLNVSFNRLRGEIPTRGPFLNFSVASFISNDALCGAPQLQVLPCKKDTSRSRRSKIRHILTFLLPAVGLTLILVASLVLISKKGQKKSTGSVDLSPLAPWRRVSHHELLQATEGFNPSKLIGEGSFGSVYKATFLDGKDFAIKVLNLQIEGAFHSFDVECEVLSNIRHRNLVKIISVCSNINFKAIVLEYMPNGNLETWLYSGDHFLSMLQRLNIMIDVATALEYLHFGYSKTIVHCDLKPNNILLDEEMVAHVADFGIAKLLGDEDLIKQTMTLATIGYMAPEYGSEGIVSIRGDVYSYGILLMETFTRKKPSDNIFVEEMNLKCWVKESLADLSIVEIIDASLLGDKRYNDLATMDSISSIMGLALDCCVDSPKERINTRSIPIALNKIKSKFLQDFQRT</sequence>
<dbReference type="PROSITE" id="PS00108">
    <property type="entry name" value="PROTEIN_KINASE_ST"/>
    <property type="match status" value="1"/>
</dbReference>
<evidence type="ECO:0000256" key="23">
    <source>
        <dbReference type="PROSITE-ProRule" id="PRU10141"/>
    </source>
</evidence>
<dbReference type="Pfam" id="PF13855">
    <property type="entry name" value="LRR_8"/>
    <property type="match status" value="4"/>
</dbReference>